<name>W5JEQ3_ANODA</name>
<dbReference type="eggNOG" id="ENOG502QVX5">
    <property type="taxonomic scope" value="Eukaryota"/>
</dbReference>
<dbReference type="GO" id="GO:0043235">
    <property type="term" value="C:receptor complex"/>
    <property type="evidence" value="ECO:0007669"/>
    <property type="project" value="TreeGrafter"/>
</dbReference>
<dbReference type="OMA" id="HTIETNY"/>
<dbReference type="InterPro" id="IPR016017">
    <property type="entry name" value="GDNF/GAS1"/>
</dbReference>
<feature type="region of interest" description="Disordered" evidence="8">
    <location>
        <begin position="722"/>
        <end position="757"/>
    </location>
</feature>
<dbReference type="SMART" id="SM00907">
    <property type="entry name" value="GDNF"/>
    <property type="match status" value="2"/>
</dbReference>
<feature type="domain" description="GDNF/GAS1" evidence="10">
    <location>
        <begin position="612"/>
        <end position="693"/>
    </location>
</feature>
<dbReference type="SUPFAM" id="SSF110035">
    <property type="entry name" value="GDNF receptor-like"/>
    <property type="match status" value="2"/>
</dbReference>
<feature type="region of interest" description="Disordered" evidence="8">
    <location>
        <begin position="75"/>
        <end position="228"/>
    </location>
</feature>
<feature type="compositionally biased region" description="Acidic residues" evidence="8">
    <location>
        <begin position="814"/>
        <end position="828"/>
    </location>
</feature>
<keyword evidence="6" id="KW-0675">Receptor</keyword>
<dbReference type="InterPro" id="IPR059035">
    <property type="entry name" value="Fn1_3"/>
</dbReference>
<evidence type="ECO:0000256" key="1">
    <source>
        <dbReference type="ARBA" id="ARBA00004236"/>
    </source>
</evidence>
<feature type="compositionally biased region" description="Basic and acidic residues" evidence="8">
    <location>
        <begin position="831"/>
        <end position="849"/>
    </location>
</feature>
<sequence length="1170" mass="129810">MATKVPNVLPSALDISSGTATNSIYPNFYPSDLIEDPPPTSTYPYFLFPSRKYPPSAFGSAHIYSASVDYINLPDATGPGPGPGPGPGTIGGANNSSSFGGTSLDHDQSSSSSSSSSSNVYRSHNQGHNARTRYENHNFDPGTNSTNINNNNNNNLMMHHTKHPSSTTSHSNHNAPPIAGNGERDQYQHQHSHQHQHQQAPGSQQQQQQHHHPPHHHPAPSPEGRWDSMYVPADLHQQPDTVRSMGVDDNYHRLLDQNMALIETPLVAPPHAYYPQHYKTALYPYNVSAYHQLHQHGAGAGGHFGLSPQSHHQQQQQQQQQLHHHHHHQYYPHHHQHPYDAGTGGGEESYLAAPAAGPAPVDNILISLNGGNGDAGIELDGGSSYEHTVDKQSKQKHPLYHTHHYVRLYLRNRIEASRPVHPRMIAVNTRNSHNERTSPELLLRELSLSVVRTDRKRQLVCPFEVCQGRAKLVRPLPQPSVGSDDIEEKEAEMSFIHFQSTCHLALDSCRADQVCSLALKTVLMHCDQHRCHRNACMDSLQSFYKSTADDLSLDIAFCLCRKTPNRHDSCMIAQEKLHPVCAQRPPESLSQQQQSSPGGGGNGVTYNAPPACHAVAELCREDEDCRDRLEVFEQSCAVDSVTKKCAGKTSACRQAMLGILGTPLRTTCACQGSDMQQLYDCLGWQRLLWLNPCVVESQKDFHLKRLAELGLLTTTTTMATTTSTTTVRTTSTTARTTRWTPPPTPPPTKPKPQVYRPKPTEIQTIETNYVETPDTRPETLLHKQNELIERSDLDHGHHRHLPKPNGIGDGGNHDDDDEDDEDGGDDGGGDGVRRGQFENKIHQRPDEQVLRVVSTEVTEMETLPPTTTTTTTTEPTTTLAPIRYCVVQRSQQPDQLIAEGKSRRLYILDDAECSELCTCGGGGESLALTCHALCVPLAPCRTALAYYSHAAPAYQAFRGRCLCYSGRFICMRPPPGEYLLPGGIFLLLGYSSTDEALLRPHTNLGVQDAVRALQQYVLQHIDNSTLCTITLFNITEENIILSIRLPMDPKLTAMQLLKMEKDQCTRILETISHQINTQYVELSAHRLLSIFKMAEVQIVWPQMSHAPRYTTPTVAVSIGTGIVTVLLTLFGTLLSPFVRWWCSPHTGGWRGAPRRDSRVSGYHRSLRTST</sequence>
<feature type="domain" description="GDNF/GAS1" evidence="10">
    <location>
        <begin position="502"/>
        <end position="581"/>
    </location>
</feature>
<feature type="compositionally biased region" description="Low complexity" evidence="8">
    <location>
        <begin position="197"/>
        <end position="208"/>
    </location>
</feature>
<evidence type="ECO:0000256" key="6">
    <source>
        <dbReference type="ARBA" id="ARBA00023170"/>
    </source>
</evidence>
<dbReference type="GO" id="GO:0007169">
    <property type="term" value="P:cell surface receptor protein tyrosine kinase signaling pathway"/>
    <property type="evidence" value="ECO:0007669"/>
    <property type="project" value="UniProtKB-ARBA"/>
</dbReference>
<feature type="compositionally biased region" description="Low complexity" evidence="8">
    <location>
        <begin position="305"/>
        <end position="321"/>
    </location>
</feature>
<feature type="compositionally biased region" description="Basic residues" evidence="8">
    <location>
        <begin position="322"/>
        <end position="336"/>
    </location>
</feature>
<comment type="similarity">
    <text evidence="2">Belongs to the GDNFR family.</text>
</comment>
<dbReference type="GO" id="GO:0038023">
    <property type="term" value="F:signaling receptor activity"/>
    <property type="evidence" value="ECO:0007669"/>
    <property type="project" value="InterPro"/>
</dbReference>
<evidence type="ECO:0000256" key="7">
    <source>
        <dbReference type="ARBA" id="ARBA00023180"/>
    </source>
</evidence>
<dbReference type="AlphaFoldDB" id="W5JEQ3"/>
<dbReference type="Pfam" id="PF25537">
    <property type="entry name" value="DUF7921"/>
    <property type="match status" value="1"/>
</dbReference>
<keyword evidence="9" id="KW-1133">Transmembrane helix</keyword>
<dbReference type="Proteomes" id="UP000000673">
    <property type="component" value="Unassembled WGS sequence"/>
</dbReference>
<feature type="compositionally biased region" description="Low complexity" evidence="8">
    <location>
        <begin position="109"/>
        <end position="118"/>
    </location>
</feature>
<dbReference type="InterPro" id="IPR037193">
    <property type="entry name" value="GDNF_alpha"/>
</dbReference>
<reference evidence="11" key="3">
    <citation type="journal article" date="2013" name="Nucleic Acids Res.">
        <title>The genome of Anopheles darlingi, the main neotropical malaria vector.</title>
        <authorList>
            <person name="Marinotti O."/>
            <person name="Cerqueira G.C."/>
            <person name="de Almeida L.G."/>
            <person name="Ferro M.I."/>
            <person name="Loreto E.L."/>
            <person name="Zaha A."/>
            <person name="Teixeira S.M."/>
            <person name="Wespiser A.R."/>
            <person name="Almeida E Silva A."/>
            <person name="Schlindwein A.D."/>
            <person name="Pacheco A.C."/>
            <person name="Silva A.L."/>
            <person name="Graveley B.R."/>
            <person name="Walenz B.P."/>
            <person name="Lima Bde A."/>
            <person name="Ribeiro C.A."/>
            <person name="Nunes-Silva C.G."/>
            <person name="de Carvalho C.R."/>
            <person name="Soares C.M."/>
            <person name="de Menezes C.B."/>
            <person name="Matiolli C."/>
            <person name="Caffrey D."/>
            <person name="Araujo D.A."/>
            <person name="de Oliveira D.M."/>
            <person name="Golenbock D."/>
            <person name="Grisard E.C."/>
            <person name="Fantinatti-Garboggini F."/>
            <person name="de Carvalho F.M."/>
            <person name="Barcellos F.G."/>
            <person name="Prosdocimi F."/>
            <person name="May G."/>
            <person name="Azevedo Junior G.M."/>
            <person name="Guimaraes G.M."/>
            <person name="Goldman G.H."/>
            <person name="Padilha I.Q."/>
            <person name="Batista Jda S."/>
            <person name="Ferro J.A."/>
            <person name="Ribeiro J.M."/>
            <person name="Fietto J.L."/>
            <person name="Dabbas K.M."/>
            <person name="Cerdeira L."/>
            <person name="Agnez-Lima L.F."/>
            <person name="Brocchi M."/>
            <person name="de Carvalho M.O."/>
            <person name="Teixeira Mde M."/>
            <person name="Diniz Maia Mde M."/>
            <person name="Goldman M.H."/>
            <person name="Cruz Schneider M.P."/>
            <person name="Felipe M.S."/>
            <person name="Hungria M."/>
            <person name="Nicolas M.F."/>
            <person name="Pereira M."/>
            <person name="Montes M.A."/>
            <person name="Cantao M.E."/>
            <person name="Vincentz M."/>
            <person name="Rafael M.S."/>
            <person name="Silverman N."/>
            <person name="Stoco P.H."/>
            <person name="Souza R.C."/>
            <person name="Vicentini R."/>
            <person name="Gazzinelli R.T."/>
            <person name="Neves Rde O."/>
            <person name="Silva R."/>
            <person name="Astolfi-Filho S."/>
            <person name="Maciel T.E."/>
            <person name="Urmenyi T.P."/>
            <person name="Tadei W.P."/>
            <person name="Camargo E.P."/>
            <person name="de Vasconcelos A.T."/>
        </authorList>
    </citation>
    <scope>NUCLEOTIDE SEQUENCE</scope>
</reference>
<reference evidence="11" key="2">
    <citation type="submission" date="2010-05" db="EMBL/GenBank/DDBJ databases">
        <authorList>
            <person name="Almeida L.G."/>
            <person name="Nicolas M.F."/>
            <person name="Souza R.C."/>
            <person name="Vasconcelos A.T.R."/>
        </authorList>
    </citation>
    <scope>NUCLEOTIDE SEQUENCE</scope>
</reference>
<dbReference type="EnsemblMetazoa" id="ADAC007042-RA">
    <property type="protein sequence ID" value="ADAC007042-PA"/>
    <property type="gene ID" value="ADAC007042"/>
</dbReference>
<dbReference type="STRING" id="43151.W5JEQ3"/>
<dbReference type="Pfam" id="PF25868">
    <property type="entry name" value="Fn1_3"/>
    <property type="match status" value="1"/>
</dbReference>
<feature type="compositionally biased region" description="Pro residues" evidence="8">
    <location>
        <begin position="740"/>
        <end position="750"/>
    </location>
</feature>
<dbReference type="HOGENOM" id="CLU_274194_0_0_1"/>
<reference evidence="12" key="4">
    <citation type="submission" date="2015-06" db="UniProtKB">
        <authorList>
            <consortium name="EnsemblMetazoa"/>
        </authorList>
    </citation>
    <scope>IDENTIFICATION</scope>
</reference>
<dbReference type="PANTHER" id="PTHR10269">
    <property type="entry name" value="GDNF RECEPTOR ALPHA"/>
    <property type="match status" value="1"/>
</dbReference>
<gene>
    <name evidence="11" type="ORF">AND_007042</name>
</gene>
<reference evidence="11 13" key="1">
    <citation type="journal article" date="2010" name="BMC Genomics">
        <title>Combination of measures distinguishes pre-miRNAs from other stem-loops in the genome of the newly sequenced Anopheles darlingi.</title>
        <authorList>
            <person name="Mendes N.D."/>
            <person name="Freitas A.T."/>
            <person name="Vasconcelos A.T."/>
            <person name="Sagot M.F."/>
        </authorList>
    </citation>
    <scope>NUCLEOTIDE SEQUENCE</scope>
</reference>
<dbReference type="EMBL" id="ADMH02001722">
    <property type="protein sequence ID" value="ETN61304.1"/>
    <property type="molecule type" value="Genomic_DNA"/>
</dbReference>
<keyword evidence="7" id="KW-0325">Glycoprotein</keyword>
<accession>W5JEQ3</accession>
<evidence type="ECO:0000313" key="12">
    <source>
        <dbReference type="EnsemblMetazoa" id="ADAC007042-PA"/>
    </source>
</evidence>
<evidence type="ECO:0000256" key="8">
    <source>
        <dbReference type="SAM" id="MobiDB-lite"/>
    </source>
</evidence>
<dbReference type="GO" id="GO:0009897">
    <property type="term" value="C:external side of plasma membrane"/>
    <property type="evidence" value="ECO:0007669"/>
    <property type="project" value="TreeGrafter"/>
</dbReference>
<feature type="region of interest" description="Disordered" evidence="8">
    <location>
        <begin position="296"/>
        <end position="354"/>
    </location>
</feature>
<dbReference type="InterPro" id="IPR057681">
    <property type="entry name" value="DUF7921"/>
</dbReference>
<dbReference type="Pfam" id="PF02351">
    <property type="entry name" value="GDNF"/>
    <property type="match status" value="2"/>
</dbReference>
<keyword evidence="13" id="KW-1185">Reference proteome</keyword>
<keyword evidence="9" id="KW-0812">Transmembrane</keyword>
<dbReference type="InterPro" id="IPR003438">
    <property type="entry name" value="GDNF_rcpt"/>
</dbReference>
<evidence type="ECO:0000313" key="11">
    <source>
        <dbReference type="EMBL" id="ETN61304.1"/>
    </source>
</evidence>
<evidence type="ECO:0000256" key="2">
    <source>
        <dbReference type="ARBA" id="ARBA00005961"/>
    </source>
</evidence>
<protein>
    <recommendedName>
        <fullName evidence="10">GDNF/GAS1 domain-containing protein</fullName>
    </recommendedName>
</protein>
<evidence type="ECO:0000256" key="4">
    <source>
        <dbReference type="ARBA" id="ARBA00022729"/>
    </source>
</evidence>
<feature type="compositionally biased region" description="Basic residues" evidence="8">
    <location>
        <begin position="209"/>
        <end position="218"/>
    </location>
</feature>
<feature type="region of interest" description="Disordered" evidence="8">
    <location>
        <begin position="1148"/>
        <end position="1170"/>
    </location>
</feature>
<feature type="compositionally biased region" description="Low complexity" evidence="8">
    <location>
        <begin position="143"/>
        <end position="155"/>
    </location>
</feature>
<evidence type="ECO:0000313" key="13">
    <source>
        <dbReference type="Proteomes" id="UP000000673"/>
    </source>
</evidence>
<keyword evidence="5 9" id="KW-0472">Membrane</keyword>
<comment type="subcellular location">
    <subcellularLocation>
        <location evidence="1">Cell membrane</location>
    </subcellularLocation>
</comment>
<keyword evidence="3" id="KW-1003">Cell membrane</keyword>
<dbReference type="VEuPathDB" id="VectorBase:ADAR2_001710"/>
<dbReference type="PANTHER" id="PTHR10269:SF12">
    <property type="entry name" value="GLIAL CELL LINE-DERIVED NEUROTROPHIC FAMILY RECEPTOR-LIKE, ISOFORM E"/>
    <property type="match status" value="1"/>
</dbReference>
<evidence type="ECO:0000256" key="9">
    <source>
        <dbReference type="SAM" id="Phobius"/>
    </source>
</evidence>
<feature type="region of interest" description="Disordered" evidence="8">
    <location>
        <begin position="790"/>
        <end position="850"/>
    </location>
</feature>
<evidence type="ECO:0000259" key="10">
    <source>
        <dbReference type="SMART" id="SM00907"/>
    </source>
</evidence>
<feature type="compositionally biased region" description="Low complexity" evidence="8">
    <location>
        <begin position="722"/>
        <end position="739"/>
    </location>
</feature>
<organism evidence="11">
    <name type="scientific">Anopheles darlingi</name>
    <name type="common">Mosquito</name>
    <dbReference type="NCBI Taxonomy" id="43151"/>
    <lineage>
        <taxon>Eukaryota</taxon>
        <taxon>Metazoa</taxon>
        <taxon>Ecdysozoa</taxon>
        <taxon>Arthropoda</taxon>
        <taxon>Hexapoda</taxon>
        <taxon>Insecta</taxon>
        <taxon>Pterygota</taxon>
        <taxon>Neoptera</taxon>
        <taxon>Endopterygota</taxon>
        <taxon>Diptera</taxon>
        <taxon>Nematocera</taxon>
        <taxon>Culicoidea</taxon>
        <taxon>Culicidae</taxon>
        <taxon>Anophelinae</taxon>
        <taxon>Anopheles</taxon>
    </lineage>
</organism>
<keyword evidence="4" id="KW-0732">Signal</keyword>
<feature type="compositionally biased region" description="Polar residues" evidence="8">
    <location>
        <begin position="119"/>
        <end position="129"/>
    </location>
</feature>
<evidence type="ECO:0000256" key="5">
    <source>
        <dbReference type="ARBA" id="ARBA00023136"/>
    </source>
</evidence>
<proteinExistence type="inferred from homology"/>
<feature type="transmembrane region" description="Helical" evidence="9">
    <location>
        <begin position="1114"/>
        <end position="1134"/>
    </location>
</feature>
<dbReference type="VEuPathDB" id="VectorBase:ADAC007042"/>
<evidence type="ECO:0000256" key="3">
    <source>
        <dbReference type="ARBA" id="ARBA00022475"/>
    </source>
</evidence>
<dbReference type="GO" id="GO:0007399">
    <property type="term" value="P:nervous system development"/>
    <property type="evidence" value="ECO:0007669"/>
    <property type="project" value="TreeGrafter"/>
</dbReference>